<gene>
    <name evidence="7" type="ORF">BAA01_04225</name>
</gene>
<dbReference type="Pfam" id="PF01471">
    <property type="entry name" value="PG_binding_1"/>
    <property type="match status" value="1"/>
</dbReference>
<evidence type="ECO:0000256" key="1">
    <source>
        <dbReference type="ARBA" id="ARBA00007074"/>
    </source>
</evidence>
<evidence type="ECO:0000256" key="2">
    <source>
        <dbReference type="ARBA" id="ARBA00022670"/>
    </source>
</evidence>
<dbReference type="GO" id="GO:0008234">
    <property type="term" value="F:cysteine-type peptidase activity"/>
    <property type="evidence" value="ECO:0007669"/>
    <property type="project" value="UniProtKB-KW"/>
</dbReference>
<dbReference type="InterPro" id="IPR038765">
    <property type="entry name" value="Papain-like_cys_pep_sf"/>
</dbReference>
<dbReference type="AlphaFoldDB" id="A0A1Y3PDA6"/>
<evidence type="ECO:0000313" key="8">
    <source>
        <dbReference type="Proteomes" id="UP000196475"/>
    </source>
</evidence>
<dbReference type="Gene3D" id="1.10.101.10">
    <property type="entry name" value="PGBD-like superfamily/PGBD"/>
    <property type="match status" value="1"/>
</dbReference>
<keyword evidence="4" id="KW-0788">Thiol protease</keyword>
<feature type="region of interest" description="Disordered" evidence="5">
    <location>
        <begin position="93"/>
        <end position="126"/>
    </location>
</feature>
<dbReference type="PANTHER" id="PTHR47053:SF1">
    <property type="entry name" value="MUREIN DD-ENDOPEPTIDASE MEPH-RELATED"/>
    <property type="match status" value="1"/>
</dbReference>
<dbReference type="InterPro" id="IPR000064">
    <property type="entry name" value="NLP_P60_dom"/>
</dbReference>
<name>A0A1Y3PDA6_9BACI</name>
<organism evidence="7 8">
    <name type="scientific">Bacillus thermozeamaize</name>
    <dbReference type="NCBI Taxonomy" id="230954"/>
    <lineage>
        <taxon>Bacteria</taxon>
        <taxon>Bacillati</taxon>
        <taxon>Bacillota</taxon>
        <taxon>Bacilli</taxon>
        <taxon>Bacillales</taxon>
        <taxon>Bacillaceae</taxon>
        <taxon>Bacillus</taxon>
    </lineage>
</organism>
<proteinExistence type="inferred from homology"/>
<dbReference type="GO" id="GO:0006508">
    <property type="term" value="P:proteolysis"/>
    <property type="evidence" value="ECO:0007669"/>
    <property type="project" value="UniProtKB-KW"/>
</dbReference>
<evidence type="ECO:0000256" key="3">
    <source>
        <dbReference type="ARBA" id="ARBA00022801"/>
    </source>
</evidence>
<dbReference type="InterPro" id="IPR051202">
    <property type="entry name" value="Peptidase_C40"/>
</dbReference>
<dbReference type="InterPro" id="IPR002477">
    <property type="entry name" value="Peptidoglycan-bd-like"/>
</dbReference>
<evidence type="ECO:0000256" key="5">
    <source>
        <dbReference type="SAM" id="MobiDB-lite"/>
    </source>
</evidence>
<dbReference type="Gene3D" id="3.90.1720.10">
    <property type="entry name" value="endopeptidase domain like (from Nostoc punctiforme)"/>
    <property type="match status" value="1"/>
</dbReference>
<dbReference type="SUPFAM" id="SSF54001">
    <property type="entry name" value="Cysteine proteinases"/>
    <property type="match status" value="1"/>
</dbReference>
<evidence type="ECO:0000313" key="7">
    <source>
        <dbReference type="EMBL" id="OUM84167.1"/>
    </source>
</evidence>
<dbReference type="EMBL" id="LZRT01000142">
    <property type="protein sequence ID" value="OUM84167.1"/>
    <property type="molecule type" value="Genomic_DNA"/>
</dbReference>
<comment type="caution">
    <text evidence="7">The sequence shown here is derived from an EMBL/GenBank/DDBJ whole genome shotgun (WGS) entry which is preliminary data.</text>
</comment>
<dbReference type="Pfam" id="PF00877">
    <property type="entry name" value="NLPC_P60"/>
    <property type="match status" value="1"/>
</dbReference>
<dbReference type="InterPro" id="IPR036366">
    <property type="entry name" value="PGBDSf"/>
</dbReference>
<protein>
    <recommendedName>
        <fullName evidence="6">NlpC/P60 domain-containing protein</fullName>
    </recommendedName>
</protein>
<dbReference type="PANTHER" id="PTHR47053">
    <property type="entry name" value="MUREIN DD-ENDOPEPTIDASE MEPH-RELATED"/>
    <property type="match status" value="1"/>
</dbReference>
<dbReference type="InterPro" id="IPR036365">
    <property type="entry name" value="PGBD-like_sf"/>
</dbReference>
<sequence length="249" mass="27309">MWRVGLLTLLAVFLVGTSHTFAAMGNRTLKQGMRGDDVRELQLALNRHGFKLAVDGHFGSKTRQAVEAFQRANGLQADGIAGKQTFAALQKKAGNAKVQQPARKGQTTSRSGADRTRNPSTVQNKSQMLKQLYEFANLYLGTPYRYGGTTRNGIDCSALTQLAMKHVGITIPRNTASQYQVGQPVSRAQLQAGDLVFFSTTGPGPTHVALYLENGVLLNASSSKGVTYTKLTERYWNDRYYGARRVVSY</sequence>
<comment type="similarity">
    <text evidence="1">Belongs to the peptidase C40 family.</text>
</comment>
<accession>A0A1Y3PDA6</accession>
<keyword evidence="2" id="KW-0645">Protease</keyword>
<dbReference type="PROSITE" id="PS51935">
    <property type="entry name" value="NLPC_P60"/>
    <property type="match status" value="1"/>
</dbReference>
<evidence type="ECO:0000256" key="4">
    <source>
        <dbReference type="ARBA" id="ARBA00022807"/>
    </source>
</evidence>
<reference evidence="8" key="1">
    <citation type="submission" date="2016-06" db="EMBL/GenBank/DDBJ databases">
        <authorList>
            <person name="Nascimento L."/>
            <person name="Pereira R.V."/>
            <person name="Martins L.F."/>
            <person name="Quaggio R.B."/>
            <person name="Silva A.M."/>
            <person name="Setubal J.C."/>
        </authorList>
    </citation>
    <scope>NUCLEOTIDE SEQUENCE [LARGE SCALE GENOMIC DNA]</scope>
</reference>
<feature type="domain" description="NlpC/P60" evidence="6">
    <location>
        <begin position="126"/>
        <end position="247"/>
    </location>
</feature>
<keyword evidence="3" id="KW-0378">Hydrolase</keyword>
<evidence type="ECO:0000259" key="6">
    <source>
        <dbReference type="PROSITE" id="PS51935"/>
    </source>
</evidence>
<dbReference type="Proteomes" id="UP000196475">
    <property type="component" value="Unassembled WGS sequence"/>
</dbReference>
<dbReference type="SUPFAM" id="SSF47090">
    <property type="entry name" value="PGBD-like"/>
    <property type="match status" value="1"/>
</dbReference>